<keyword evidence="3" id="KW-1185">Reference proteome</keyword>
<feature type="compositionally biased region" description="Basic and acidic residues" evidence="1">
    <location>
        <begin position="16"/>
        <end position="25"/>
    </location>
</feature>
<proteinExistence type="predicted"/>
<dbReference type="EMBL" id="CP036426">
    <property type="protein sequence ID" value="QDV36420.1"/>
    <property type="molecule type" value="Genomic_DNA"/>
</dbReference>
<dbReference type="RefSeq" id="WP_145272682.1">
    <property type="nucleotide sequence ID" value="NZ_CP036426.1"/>
</dbReference>
<evidence type="ECO:0000256" key="1">
    <source>
        <dbReference type="SAM" id="MobiDB-lite"/>
    </source>
</evidence>
<evidence type="ECO:0000313" key="2">
    <source>
        <dbReference type="EMBL" id="QDV36420.1"/>
    </source>
</evidence>
<reference evidence="2 3" key="1">
    <citation type="submission" date="2019-02" db="EMBL/GenBank/DDBJ databases">
        <title>Deep-cultivation of Planctomycetes and their phenomic and genomic characterization uncovers novel biology.</title>
        <authorList>
            <person name="Wiegand S."/>
            <person name="Jogler M."/>
            <person name="Boedeker C."/>
            <person name="Pinto D."/>
            <person name="Vollmers J."/>
            <person name="Rivas-Marin E."/>
            <person name="Kohn T."/>
            <person name="Peeters S.H."/>
            <person name="Heuer A."/>
            <person name="Rast P."/>
            <person name="Oberbeckmann S."/>
            <person name="Bunk B."/>
            <person name="Jeske O."/>
            <person name="Meyerdierks A."/>
            <person name="Storesund J.E."/>
            <person name="Kallscheuer N."/>
            <person name="Luecker S."/>
            <person name="Lage O.M."/>
            <person name="Pohl T."/>
            <person name="Merkel B.J."/>
            <person name="Hornburger P."/>
            <person name="Mueller R.-W."/>
            <person name="Bruemmer F."/>
            <person name="Labrenz M."/>
            <person name="Spormann A.M."/>
            <person name="Op den Camp H."/>
            <person name="Overmann J."/>
            <person name="Amann R."/>
            <person name="Jetten M.S.M."/>
            <person name="Mascher T."/>
            <person name="Medema M.H."/>
            <person name="Devos D.P."/>
            <person name="Kaster A.-K."/>
            <person name="Ovreas L."/>
            <person name="Rohde M."/>
            <person name="Galperin M.Y."/>
            <person name="Jogler C."/>
        </authorList>
    </citation>
    <scope>NUCLEOTIDE SEQUENCE [LARGE SCALE GENOMIC DNA]</scope>
    <source>
        <strain evidence="2 3">ElP</strain>
    </source>
</reference>
<gene>
    <name evidence="2" type="ORF">ElP_43440</name>
</gene>
<name>A0A518H6F9_9BACT</name>
<evidence type="ECO:0000313" key="3">
    <source>
        <dbReference type="Proteomes" id="UP000317835"/>
    </source>
</evidence>
<sequence length="145" mass="16771">MEEQVAPLDEYPPTETYREQHEDWSLSPRRDWSALEIDDDEDQHKFVMPIAHRYTLTPETIVEMGHDLNIPGDQNEEAREAFAKGTETHVEYGIWHTEPEATHYMYFPGSGRGAACQGGMSNWTDYGGLDDLNDLWHNVDEADWD</sequence>
<dbReference type="Proteomes" id="UP000317835">
    <property type="component" value="Chromosome"/>
</dbReference>
<dbReference type="KEGG" id="tpla:ElP_43440"/>
<organism evidence="2 3">
    <name type="scientific">Tautonia plasticadhaerens</name>
    <dbReference type="NCBI Taxonomy" id="2527974"/>
    <lineage>
        <taxon>Bacteria</taxon>
        <taxon>Pseudomonadati</taxon>
        <taxon>Planctomycetota</taxon>
        <taxon>Planctomycetia</taxon>
        <taxon>Isosphaerales</taxon>
        <taxon>Isosphaeraceae</taxon>
        <taxon>Tautonia</taxon>
    </lineage>
</organism>
<feature type="region of interest" description="Disordered" evidence="1">
    <location>
        <begin position="1"/>
        <end position="25"/>
    </location>
</feature>
<dbReference type="AlphaFoldDB" id="A0A518H6F9"/>
<protein>
    <submittedName>
        <fullName evidence="2">Uncharacterized protein</fullName>
    </submittedName>
</protein>
<accession>A0A518H6F9</accession>